<dbReference type="Proteomes" id="UP001152798">
    <property type="component" value="Chromosome 1"/>
</dbReference>
<evidence type="ECO:0000313" key="2">
    <source>
        <dbReference type="Proteomes" id="UP001152798"/>
    </source>
</evidence>
<gene>
    <name evidence="1" type="ORF">NEZAVI_LOCUS755</name>
</gene>
<proteinExistence type="predicted"/>
<evidence type="ECO:0000313" key="1">
    <source>
        <dbReference type="EMBL" id="CAH1389332.1"/>
    </source>
</evidence>
<accession>A0A9P0DYU3</accession>
<dbReference type="AlphaFoldDB" id="A0A9P0DYU3"/>
<reference evidence="1" key="1">
    <citation type="submission" date="2022-01" db="EMBL/GenBank/DDBJ databases">
        <authorList>
            <person name="King R."/>
        </authorList>
    </citation>
    <scope>NUCLEOTIDE SEQUENCE</scope>
</reference>
<name>A0A9P0DYU3_NEZVI</name>
<protein>
    <submittedName>
        <fullName evidence="1">Uncharacterized protein</fullName>
    </submittedName>
</protein>
<organism evidence="1 2">
    <name type="scientific">Nezara viridula</name>
    <name type="common">Southern green stink bug</name>
    <name type="synonym">Cimex viridulus</name>
    <dbReference type="NCBI Taxonomy" id="85310"/>
    <lineage>
        <taxon>Eukaryota</taxon>
        <taxon>Metazoa</taxon>
        <taxon>Ecdysozoa</taxon>
        <taxon>Arthropoda</taxon>
        <taxon>Hexapoda</taxon>
        <taxon>Insecta</taxon>
        <taxon>Pterygota</taxon>
        <taxon>Neoptera</taxon>
        <taxon>Paraneoptera</taxon>
        <taxon>Hemiptera</taxon>
        <taxon>Heteroptera</taxon>
        <taxon>Panheteroptera</taxon>
        <taxon>Pentatomomorpha</taxon>
        <taxon>Pentatomoidea</taxon>
        <taxon>Pentatomidae</taxon>
        <taxon>Pentatominae</taxon>
        <taxon>Nezara</taxon>
    </lineage>
</organism>
<dbReference type="EMBL" id="OV725077">
    <property type="protein sequence ID" value="CAH1389332.1"/>
    <property type="molecule type" value="Genomic_DNA"/>
</dbReference>
<sequence>MCLPYGEAEDKQRGHLRPLSLTFIGKGNVALHDYRYDLVAVPFGIYDRPSRGRSLCKIFNTASRQFAFMPINDFKPYNLDPAPNPK</sequence>
<keyword evidence="2" id="KW-1185">Reference proteome</keyword>